<evidence type="ECO:0000256" key="7">
    <source>
        <dbReference type="ARBA" id="ARBA00023136"/>
    </source>
</evidence>
<keyword evidence="10" id="KW-1185">Reference proteome</keyword>
<dbReference type="Proteomes" id="UP001209916">
    <property type="component" value="Unassembled WGS sequence"/>
</dbReference>
<evidence type="ECO:0000256" key="5">
    <source>
        <dbReference type="ARBA" id="ARBA00022692"/>
    </source>
</evidence>
<dbReference type="SUPFAM" id="SSF81345">
    <property type="entry name" value="ABC transporter involved in vitamin B12 uptake, BtuC"/>
    <property type="match status" value="2"/>
</dbReference>
<accession>A0ABT3VL30</accession>
<feature type="transmembrane region" description="Helical" evidence="8">
    <location>
        <begin position="58"/>
        <end position="79"/>
    </location>
</feature>
<evidence type="ECO:0000256" key="8">
    <source>
        <dbReference type="SAM" id="Phobius"/>
    </source>
</evidence>
<feature type="transmembrane region" description="Helical" evidence="8">
    <location>
        <begin position="446"/>
        <end position="467"/>
    </location>
</feature>
<keyword evidence="4" id="KW-1003">Cell membrane</keyword>
<evidence type="ECO:0000256" key="1">
    <source>
        <dbReference type="ARBA" id="ARBA00004651"/>
    </source>
</evidence>
<comment type="similarity">
    <text evidence="2">Belongs to the binding-protein-dependent transport system permease family. FecCD subfamily.</text>
</comment>
<dbReference type="PANTHER" id="PTHR30472:SF37">
    <property type="entry name" value="FE(3+) DICITRATE TRANSPORT SYSTEM PERMEASE PROTEIN FECD-RELATED"/>
    <property type="match status" value="1"/>
</dbReference>
<comment type="subcellular location">
    <subcellularLocation>
        <location evidence="1">Cell membrane</location>
        <topology evidence="1">Multi-pass membrane protein</topology>
    </subcellularLocation>
</comment>
<dbReference type="RefSeq" id="WP_266119766.1">
    <property type="nucleotide sequence ID" value="NZ_JAPKNA010000001.1"/>
</dbReference>
<dbReference type="EMBL" id="JAPKNA010000001">
    <property type="protein sequence ID" value="MCX5462593.1"/>
    <property type="molecule type" value="Genomic_DNA"/>
</dbReference>
<feature type="transmembrane region" description="Helical" evidence="8">
    <location>
        <begin position="351"/>
        <end position="369"/>
    </location>
</feature>
<keyword evidence="6 8" id="KW-1133">Transmembrane helix</keyword>
<feature type="transmembrane region" description="Helical" evidence="8">
    <location>
        <begin position="422"/>
        <end position="440"/>
    </location>
</feature>
<feature type="transmembrane region" description="Helical" evidence="8">
    <location>
        <begin position="120"/>
        <end position="138"/>
    </location>
</feature>
<name>A0ABT3VL30_9BURK</name>
<dbReference type="Pfam" id="PF01032">
    <property type="entry name" value="FecCD"/>
    <property type="match status" value="2"/>
</dbReference>
<reference evidence="9 10" key="1">
    <citation type="submission" date="2022-11" db="EMBL/GenBank/DDBJ databases">
        <title>Biodiversity and phylogenetic relationships of bacteria.</title>
        <authorList>
            <person name="Machado R.A.R."/>
            <person name="Bhat A."/>
            <person name="Loulou A."/>
            <person name="Kallel S."/>
        </authorList>
    </citation>
    <scope>NUCLEOTIDE SEQUENCE [LARGE SCALE GENOMIC DNA]</scope>
    <source>
        <strain evidence="9 10">DSM 13975</strain>
    </source>
</reference>
<evidence type="ECO:0000313" key="10">
    <source>
        <dbReference type="Proteomes" id="UP001209916"/>
    </source>
</evidence>
<feature type="transmembrane region" description="Helical" evidence="8">
    <location>
        <begin position="278"/>
        <end position="300"/>
    </location>
</feature>
<evidence type="ECO:0000256" key="6">
    <source>
        <dbReference type="ARBA" id="ARBA00022989"/>
    </source>
</evidence>
<keyword evidence="5 8" id="KW-0812">Transmembrane</keyword>
<evidence type="ECO:0000256" key="4">
    <source>
        <dbReference type="ARBA" id="ARBA00022475"/>
    </source>
</evidence>
<feature type="transmembrane region" description="Helical" evidence="8">
    <location>
        <begin position="479"/>
        <end position="498"/>
    </location>
</feature>
<feature type="transmembrane region" description="Helical" evidence="8">
    <location>
        <begin position="566"/>
        <end position="593"/>
    </location>
</feature>
<feature type="transmembrane region" description="Helical" evidence="8">
    <location>
        <begin position="306"/>
        <end position="324"/>
    </location>
</feature>
<feature type="transmembrane region" description="Helical" evidence="8">
    <location>
        <begin position="145"/>
        <end position="168"/>
    </location>
</feature>
<dbReference type="InterPro" id="IPR037294">
    <property type="entry name" value="ABC_BtuC-like"/>
</dbReference>
<feature type="transmembrane region" description="Helical" evidence="8">
    <location>
        <begin position="250"/>
        <end position="266"/>
    </location>
</feature>
<feature type="transmembrane region" description="Helical" evidence="8">
    <location>
        <begin position="91"/>
        <end position="114"/>
    </location>
</feature>
<proteinExistence type="inferred from homology"/>
<evidence type="ECO:0000256" key="3">
    <source>
        <dbReference type="ARBA" id="ARBA00022448"/>
    </source>
</evidence>
<evidence type="ECO:0000313" key="9">
    <source>
        <dbReference type="EMBL" id="MCX5462593.1"/>
    </source>
</evidence>
<dbReference type="CDD" id="cd06550">
    <property type="entry name" value="TM_ABC_iron-siderophores_like"/>
    <property type="match status" value="2"/>
</dbReference>
<sequence>MSSSPVPKGVLPRYALTLLVLLGLCSIHLSLSATRWYWPALLQDSVTNAEPLIFQQTALPRLAVSLLVGGGMGLAGSILQQLTLNRLVSPMTIGAAAGAWLGLLVSTLAWPIFAASHGEWAALGGALLTVLIALLIAGRHGVTGLPLVLAGMALNLLLGAIAAALVVLQTQSTRGLFVWGAGDLTQIDWQWASWLWPRLLPALALLALTARPLTLLRLGHQGAQARGLNLWPVVLTLFLAAIWLTAVSVTAVGLIGFIGLVVPNLARLCGARQAQDELLYSTLLGMALLVGADSLALISTQYLGELVPSGATAALIGAPALLWLSRRHLSVENSHGLSLPQGAQSLKARHICLLTLAALAIGLISINLNRGLDGWFWSLPTPLEWSLRWPRLLTALSAGCGLAVAGTLLQRVLRNPLASPDILGLTAGATLAALISLMIFGGNAFWIKAPIASFAGTLTVLGLLFALGRRHHYSPAIMILIGIALSALFNTLMQFVLARSSPDALTLLGWLAGSTYRVSPQIALFISLGIALMSGLCVLFHRSLTLITISDEVAASRGLNVPHTRLILLTLVALLCALVTSLLGPIGFLGLFAPHMAALLGARRVLPQLGLSAMLGSLSMLLADWLGRTLIFPLQLPVGIVASVLCGTYFILMLLYHRQK</sequence>
<comment type="caution">
    <text evidence="9">The sequence shown here is derived from an EMBL/GenBank/DDBJ whole genome shotgun (WGS) entry which is preliminary data.</text>
</comment>
<keyword evidence="7 8" id="KW-0472">Membrane</keyword>
<dbReference type="InterPro" id="IPR000522">
    <property type="entry name" value="ABC_transptr_permease_BtuC"/>
</dbReference>
<gene>
    <name evidence="9" type="primary">fhuB</name>
    <name evidence="9" type="ORF">OSH09_00250</name>
</gene>
<feature type="transmembrane region" description="Helical" evidence="8">
    <location>
        <begin position="389"/>
        <end position="410"/>
    </location>
</feature>
<dbReference type="Gene3D" id="1.10.3470.10">
    <property type="entry name" value="ABC transporter involved in vitamin B12 uptake, BtuC"/>
    <property type="match status" value="2"/>
</dbReference>
<dbReference type="PANTHER" id="PTHR30472">
    <property type="entry name" value="FERRIC ENTEROBACTIN TRANSPORT SYSTEM PERMEASE PROTEIN"/>
    <property type="match status" value="1"/>
</dbReference>
<feature type="transmembrane region" description="Helical" evidence="8">
    <location>
        <begin position="518"/>
        <end position="540"/>
    </location>
</feature>
<feature type="transmembrane region" description="Helical" evidence="8">
    <location>
        <begin position="228"/>
        <end position="244"/>
    </location>
</feature>
<dbReference type="NCBIfam" id="NF007866">
    <property type="entry name" value="PRK10577.1-2"/>
    <property type="match status" value="1"/>
</dbReference>
<feature type="transmembrane region" description="Helical" evidence="8">
    <location>
        <begin position="638"/>
        <end position="657"/>
    </location>
</feature>
<evidence type="ECO:0000256" key="2">
    <source>
        <dbReference type="ARBA" id="ARBA00007935"/>
    </source>
</evidence>
<keyword evidence="3" id="KW-0813">Transport</keyword>
<protein>
    <submittedName>
        <fullName evidence="9">Fe(3+)-hydroxamate ABC transporter permease FhuB</fullName>
    </submittedName>
</protein>
<organism evidence="9 10">
    <name type="scientific">Alcaligenes parafaecalis</name>
    <dbReference type="NCBI Taxonomy" id="171260"/>
    <lineage>
        <taxon>Bacteria</taxon>
        <taxon>Pseudomonadati</taxon>
        <taxon>Pseudomonadota</taxon>
        <taxon>Betaproteobacteria</taxon>
        <taxon>Burkholderiales</taxon>
        <taxon>Alcaligenaceae</taxon>
        <taxon>Alcaligenes</taxon>
    </lineage>
</organism>